<dbReference type="Pfam" id="PF12833">
    <property type="entry name" value="HTH_18"/>
    <property type="match status" value="1"/>
</dbReference>
<keyword evidence="3" id="KW-0804">Transcription</keyword>
<dbReference type="PROSITE" id="PS01124">
    <property type="entry name" value="HTH_ARAC_FAMILY_2"/>
    <property type="match status" value="1"/>
</dbReference>
<dbReference type="EMBL" id="JAENIG010000007">
    <property type="protein sequence ID" value="MBK1855645.1"/>
    <property type="molecule type" value="Genomic_DNA"/>
</dbReference>
<dbReference type="InterPro" id="IPR009057">
    <property type="entry name" value="Homeodomain-like_sf"/>
</dbReference>
<evidence type="ECO:0000313" key="5">
    <source>
        <dbReference type="EMBL" id="MBK1855645.1"/>
    </source>
</evidence>
<keyword evidence="1" id="KW-0805">Transcription regulation</keyword>
<dbReference type="Gene3D" id="3.40.50.2300">
    <property type="match status" value="2"/>
</dbReference>
<dbReference type="GO" id="GO:0003700">
    <property type="term" value="F:DNA-binding transcription factor activity"/>
    <property type="evidence" value="ECO:0007669"/>
    <property type="project" value="InterPro"/>
</dbReference>
<dbReference type="Proteomes" id="UP000634206">
    <property type="component" value="Unassembled WGS sequence"/>
</dbReference>
<dbReference type="InterPro" id="IPR028082">
    <property type="entry name" value="Peripla_BP_I"/>
</dbReference>
<evidence type="ECO:0000256" key="1">
    <source>
        <dbReference type="ARBA" id="ARBA00023015"/>
    </source>
</evidence>
<dbReference type="AlphaFoldDB" id="A0AAE2VCG5"/>
<keyword evidence="6" id="KW-1185">Reference proteome</keyword>
<accession>A0AAE2VCG5</accession>
<dbReference type="SMART" id="SM00342">
    <property type="entry name" value="HTH_ARAC"/>
    <property type="match status" value="1"/>
</dbReference>
<protein>
    <submittedName>
        <fullName evidence="5">Helix-turn-helix domain-containing protein</fullName>
    </submittedName>
</protein>
<dbReference type="Gene3D" id="1.10.10.60">
    <property type="entry name" value="Homeodomain-like"/>
    <property type="match status" value="1"/>
</dbReference>
<evidence type="ECO:0000256" key="3">
    <source>
        <dbReference type="ARBA" id="ARBA00023163"/>
    </source>
</evidence>
<comment type="caution">
    <text evidence="5">The sequence shown here is derived from an EMBL/GenBank/DDBJ whole genome shotgun (WGS) entry which is preliminary data.</text>
</comment>
<evidence type="ECO:0000313" key="6">
    <source>
        <dbReference type="Proteomes" id="UP000634206"/>
    </source>
</evidence>
<evidence type="ECO:0000259" key="4">
    <source>
        <dbReference type="PROSITE" id="PS01124"/>
    </source>
</evidence>
<dbReference type="SUPFAM" id="SSF46689">
    <property type="entry name" value="Homeodomain-like"/>
    <property type="match status" value="1"/>
</dbReference>
<dbReference type="InterPro" id="IPR018060">
    <property type="entry name" value="HTH_AraC"/>
</dbReference>
<dbReference type="SUPFAM" id="SSF53822">
    <property type="entry name" value="Periplasmic binding protein-like I"/>
    <property type="match status" value="1"/>
</dbReference>
<name>A0AAE2VCG5_9BACT</name>
<feature type="domain" description="HTH araC/xylS-type" evidence="4">
    <location>
        <begin position="282"/>
        <end position="380"/>
    </location>
</feature>
<sequence>MIETRKNVAIILEDDYERPFRLIDGILSSPGVRERCAFRKFSIYKIDKEDVFTDEWKPDGIITCYSKPNHWLEDLDIPVVNMTGTPENKYPSVGTDMRSLVATVVEHFDSLGFKHILCLDTEGFTIVPSMTDLMQPVCDARGIKLTRATMPDGLGGHDVANLGEICPTLEDCVENRTEPLAIFSLHDLRGRLVTDYLVSKKVQIPQEVAILGCFDSVDAKLCDPPLSSIVLRDIQIGARGIAKLEKLMAGEPLDTEHELVPVHGVRVRGSTLGQSKGDLEILRARSIIRERAREGITVDMLVSEINVSRSTFEKRFIALTGQSPAQEIRSVRLDWARELLLTTDLPMAQLAPLVGFMDRRAFVVFFKREAGVTPTEFRQANRA</sequence>
<dbReference type="GO" id="GO:0043565">
    <property type="term" value="F:sequence-specific DNA binding"/>
    <property type="evidence" value="ECO:0007669"/>
    <property type="project" value="InterPro"/>
</dbReference>
<dbReference type="InterPro" id="IPR050204">
    <property type="entry name" value="AraC_XylS_family_regulators"/>
</dbReference>
<dbReference type="RefSeq" id="WP_309490258.1">
    <property type="nucleotide sequence ID" value="NZ_JAENIG010000007.1"/>
</dbReference>
<evidence type="ECO:0000256" key="2">
    <source>
        <dbReference type="ARBA" id="ARBA00023125"/>
    </source>
</evidence>
<dbReference type="PANTHER" id="PTHR46796">
    <property type="entry name" value="HTH-TYPE TRANSCRIPTIONAL ACTIVATOR RHAS-RELATED"/>
    <property type="match status" value="1"/>
</dbReference>
<gene>
    <name evidence="5" type="ORF">JIN83_11790</name>
</gene>
<organism evidence="5 6">
    <name type="scientific">Oceaniferula flava</name>
    <dbReference type="NCBI Taxonomy" id="2800421"/>
    <lineage>
        <taxon>Bacteria</taxon>
        <taxon>Pseudomonadati</taxon>
        <taxon>Verrucomicrobiota</taxon>
        <taxon>Verrucomicrobiia</taxon>
        <taxon>Verrucomicrobiales</taxon>
        <taxon>Verrucomicrobiaceae</taxon>
        <taxon>Oceaniferula</taxon>
    </lineage>
</organism>
<reference evidence="5" key="1">
    <citation type="submission" date="2021-01" db="EMBL/GenBank/DDBJ databases">
        <title>Modified the classification status of verrucomicrobia.</title>
        <authorList>
            <person name="Feng X."/>
        </authorList>
    </citation>
    <scope>NUCLEOTIDE SEQUENCE</scope>
    <source>
        <strain evidence="5">5K15</strain>
    </source>
</reference>
<dbReference type="Pfam" id="PF13377">
    <property type="entry name" value="Peripla_BP_3"/>
    <property type="match status" value="1"/>
</dbReference>
<dbReference type="InterPro" id="IPR046335">
    <property type="entry name" value="LacI/GalR-like_sensor"/>
</dbReference>
<keyword evidence="2" id="KW-0238">DNA-binding</keyword>
<proteinExistence type="predicted"/>